<keyword evidence="2" id="KW-0812">Transmembrane</keyword>
<dbReference type="OrthoDB" id="2014299at2759"/>
<gene>
    <name evidence="4" type="ORF">KP509_30G007200</name>
</gene>
<dbReference type="GO" id="GO:0009535">
    <property type="term" value="C:chloroplast thylakoid membrane"/>
    <property type="evidence" value="ECO:0007669"/>
    <property type="project" value="TreeGrafter"/>
</dbReference>
<feature type="domain" description="Cyanobacterial aminoacyl-tRNA synthetase CAAD" evidence="3">
    <location>
        <begin position="21"/>
        <end position="104"/>
    </location>
</feature>
<dbReference type="InterPro" id="IPR025564">
    <property type="entry name" value="CAAD_dom"/>
</dbReference>
<comment type="caution">
    <text evidence="4">The sequence shown here is derived from an EMBL/GenBank/DDBJ whole genome shotgun (WGS) entry which is preliminary data.</text>
</comment>
<evidence type="ECO:0000256" key="2">
    <source>
        <dbReference type="SAM" id="Phobius"/>
    </source>
</evidence>
<evidence type="ECO:0000259" key="3">
    <source>
        <dbReference type="Pfam" id="PF14159"/>
    </source>
</evidence>
<keyword evidence="2" id="KW-0472">Membrane</keyword>
<proteinExistence type="predicted"/>
<keyword evidence="2" id="KW-1133">Transmembrane helix</keyword>
<sequence>MPSTDESSTSSSVQTEELLADLKAKWDAIEDKTNVFIYGGGALVALWLSSTIIGAVNSVPLLPKLLELLGLAYTGWFVYRYLLFKDNRKELIQDIEDLKSKITGNGKE</sequence>
<comment type="subcellular location">
    <subcellularLocation>
        <location evidence="1">Membrane</location>
        <topology evidence="1">Multi-pass membrane protein</topology>
    </subcellularLocation>
</comment>
<evidence type="ECO:0000313" key="5">
    <source>
        <dbReference type="Proteomes" id="UP000825935"/>
    </source>
</evidence>
<dbReference type="PANTHER" id="PTHR33222:SF4">
    <property type="entry name" value="PROTEIN CURVATURE THYLAKOID 1A, CHLOROPLASTIC"/>
    <property type="match status" value="1"/>
</dbReference>
<dbReference type="PANTHER" id="PTHR33222">
    <property type="match status" value="1"/>
</dbReference>
<name>A0A8T2QZF2_CERRI</name>
<dbReference type="Proteomes" id="UP000825935">
    <property type="component" value="Chromosome 30"/>
</dbReference>
<reference evidence="4" key="1">
    <citation type="submission" date="2021-08" db="EMBL/GenBank/DDBJ databases">
        <title>WGS assembly of Ceratopteris richardii.</title>
        <authorList>
            <person name="Marchant D.B."/>
            <person name="Chen G."/>
            <person name="Jenkins J."/>
            <person name="Shu S."/>
            <person name="Leebens-Mack J."/>
            <person name="Grimwood J."/>
            <person name="Schmutz J."/>
            <person name="Soltis P."/>
            <person name="Soltis D."/>
            <person name="Chen Z.-H."/>
        </authorList>
    </citation>
    <scope>NUCLEOTIDE SEQUENCE</scope>
    <source>
        <strain evidence="4">Whitten #5841</strain>
        <tissue evidence="4">Leaf</tissue>
    </source>
</reference>
<feature type="transmembrane region" description="Helical" evidence="2">
    <location>
        <begin position="65"/>
        <end position="83"/>
    </location>
</feature>
<dbReference type="AlphaFoldDB" id="A0A8T2QZF2"/>
<evidence type="ECO:0000256" key="1">
    <source>
        <dbReference type="ARBA" id="ARBA00004141"/>
    </source>
</evidence>
<feature type="transmembrane region" description="Helical" evidence="2">
    <location>
        <begin position="35"/>
        <end position="59"/>
    </location>
</feature>
<keyword evidence="5" id="KW-1185">Reference proteome</keyword>
<accession>A0A8T2QZF2</accession>
<protein>
    <recommendedName>
        <fullName evidence="3">Cyanobacterial aminoacyl-tRNA synthetase CAAD domain-containing protein</fullName>
    </recommendedName>
</protein>
<evidence type="ECO:0000313" key="4">
    <source>
        <dbReference type="EMBL" id="KAH7289522.1"/>
    </source>
</evidence>
<dbReference type="EMBL" id="CM035435">
    <property type="protein sequence ID" value="KAH7289522.1"/>
    <property type="molecule type" value="Genomic_DNA"/>
</dbReference>
<dbReference type="InterPro" id="IPR033344">
    <property type="entry name" value="CURT1"/>
</dbReference>
<organism evidence="4 5">
    <name type="scientific">Ceratopteris richardii</name>
    <name type="common">Triangle waterfern</name>
    <dbReference type="NCBI Taxonomy" id="49495"/>
    <lineage>
        <taxon>Eukaryota</taxon>
        <taxon>Viridiplantae</taxon>
        <taxon>Streptophyta</taxon>
        <taxon>Embryophyta</taxon>
        <taxon>Tracheophyta</taxon>
        <taxon>Polypodiopsida</taxon>
        <taxon>Polypodiidae</taxon>
        <taxon>Polypodiales</taxon>
        <taxon>Pteridineae</taxon>
        <taxon>Pteridaceae</taxon>
        <taxon>Parkerioideae</taxon>
        <taxon>Ceratopteris</taxon>
    </lineage>
</organism>
<dbReference type="Pfam" id="PF14159">
    <property type="entry name" value="CAAD"/>
    <property type="match status" value="1"/>
</dbReference>
<dbReference type="OMA" id="PANTCAL"/>